<proteinExistence type="predicted"/>
<gene>
    <name evidence="1" type="ORF">GCM10009839_08210</name>
</gene>
<protein>
    <recommendedName>
        <fullName evidence="3">Replication initiation protein</fullName>
    </recommendedName>
</protein>
<dbReference type="Proteomes" id="UP001500751">
    <property type="component" value="Unassembled WGS sequence"/>
</dbReference>
<evidence type="ECO:0000313" key="1">
    <source>
        <dbReference type="EMBL" id="GAA2015324.1"/>
    </source>
</evidence>
<evidence type="ECO:0000313" key="2">
    <source>
        <dbReference type="Proteomes" id="UP001500751"/>
    </source>
</evidence>
<dbReference type="EMBL" id="BAAAQN010000003">
    <property type="protein sequence ID" value="GAA2015324.1"/>
    <property type="molecule type" value="Genomic_DNA"/>
</dbReference>
<evidence type="ECO:0008006" key="3">
    <source>
        <dbReference type="Google" id="ProtNLM"/>
    </source>
</evidence>
<dbReference type="InterPro" id="IPR046828">
    <property type="entry name" value="RepSA"/>
</dbReference>
<accession>A0ABN2TPP5</accession>
<sequence length="343" mass="36421">MSCAARHGFDDPVLGTPLCADCFDYAGAVLWNAHAGRLWHRFTDDLRRVTLPGISGLTKKEFAASVRVSFAKVAEYQRRGLVHFHGVVRLDGPDGPGTMPPGWATAAMLDSGIRSSAQRVKVVSADGVVGEQELGWGAQVDVQPVFASESNDGLAAARVAGYIAKYATKGAEIVGVVDRPVTCRKCEGTGAGGACPRCEGSGLGVVIAELPVPAHARTLIATAWRLGGLAEYAGLRLRPWAHQCGFGGNFSTASRLYSITRGAQKAERVAWQKERAAKDSEDAAMMLPPNAITDREWEFAGSGWSGVEADVAAGIREQNAFNREMAAEARTEQAWYGTDGGEA</sequence>
<name>A0ABN2TPP5_9ACTN</name>
<comment type="caution">
    <text evidence="1">The sequence shown here is derived from an EMBL/GenBank/DDBJ whole genome shotgun (WGS) entry which is preliminary data.</text>
</comment>
<reference evidence="1 2" key="1">
    <citation type="journal article" date="2019" name="Int. J. Syst. Evol. Microbiol.">
        <title>The Global Catalogue of Microorganisms (GCM) 10K type strain sequencing project: providing services to taxonomists for standard genome sequencing and annotation.</title>
        <authorList>
            <consortium name="The Broad Institute Genomics Platform"/>
            <consortium name="The Broad Institute Genome Sequencing Center for Infectious Disease"/>
            <person name="Wu L."/>
            <person name="Ma J."/>
        </authorList>
    </citation>
    <scope>NUCLEOTIDE SEQUENCE [LARGE SCALE GENOMIC DNA]</scope>
    <source>
        <strain evidence="1 2">JCM 16014</strain>
    </source>
</reference>
<keyword evidence="2" id="KW-1185">Reference proteome</keyword>
<dbReference type="Pfam" id="PF20199">
    <property type="entry name" value="RepSA"/>
    <property type="match status" value="1"/>
</dbReference>
<organism evidence="1 2">
    <name type="scientific">Catenulispora yoronensis</name>
    <dbReference type="NCBI Taxonomy" id="450799"/>
    <lineage>
        <taxon>Bacteria</taxon>
        <taxon>Bacillati</taxon>
        <taxon>Actinomycetota</taxon>
        <taxon>Actinomycetes</taxon>
        <taxon>Catenulisporales</taxon>
        <taxon>Catenulisporaceae</taxon>
        <taxon>Catenulispora</taxon>
    </lineage>
</organism>